<dbReference type="FunFam" id="3.30.428.10:FF:000011">
    <property type="entry name" value="Fragile histidine triad"/>
    <property type="match status" value="1"/>
</dbReference>
<feature type="binding site" evidence="6">
    <location>
        <position position="1260"/>
    </location>
    <ligand>
        <name>substrate</name>
    </ligand>
</feature>
<evidence type="ECO:0000313" key="13">
    <source>
        <dbReference type="Proteomes" id="UP000198287"/>
    </source>
</evidence>
<keyword evidence="2" id="KW-0547">Nucleotide-binding</keyword>
<evidence type="ECO:0000256" key="7">
    <source>
        <dbReference type="PIRSR" id="PIRSR639383-3"/>
    </source>
</evidence>
<dbReference type="InterPro" id="IPR001110">
    <property type="entry name" value="UPF0012_CS"/>
</dbReference>
<dbReference type="Gene3D" id="3.60.110.10">
    <property type="entry name" value="Carbon-nitrogen hydrolase"/>
    <property type="match status" value="1"/>
</dbReference>
<keyword evidence="13" id="KW-1185">Reference proteome</keyword>
<feature type="region of interest" description="Disordered" evidence="9">
    <location>
        <begin position="42"/>
        <end position="111"/>
    </location>
</feature>
<dbReference type="PANTHER" id="PTHR23088">
    <property type="entry name" value="NITRILASE-RELATED"/>
    <property type="match status" value="1"/>
</dbReference>
<dbReference type="SUPFAM" id="SSF54197">
    <property type="entry name" value="HIT-like"/>
    <property type="match status" value="1"/>
</dbReference>
<evidence type="ECO:0000256" key="1">
    <source>
        <dbReference type="ARBA" id="ARBA00012377"/>
    </source>
</evidence>
<dbReference type="InterPro" id="IPR045254">
    <property type="entry name" value="Nit1/2_C-N_Hydrolase"/>
</dbReference>
<dbReference type="PROSITE" id="PS51084">
    <property type="entry name" value="HIT_2"/>
    <property type="match status" value="1"/>
</dbReference>
<dbReference type="EC" id="3.6.1.29" evidence="1"/>
<name>A0A226DC32_FOLCA</name>
<dbReference type="EMBL" id="LNIX01000025">
    <property type="protein sequence ID" value="OXA42690.1"/>
    <property type="molecule type" value="Genomic_DNA"/>
</dbReference>
<dbReference type="InterPro" id="IPR019808">
    <property type="entry name" value="Histidine_triad_CS"/>
</dbReference>
<dbReference type="InterPro" id="IPR036526">
    <property type="entry name" value="C-N_Hydrolase_sf"/>
</dbReference>
<comment type="catalytic activity">
    <reaction evidence="4">
        <text>P(1),P(3)-bis(5'-adenosyl) triphosphate + H2O = AMP + ADP + 2 H(+)</text>
        <dbReference type="Rhea" id="RHEA:13893"/>
        <dbReference type="ChEBI" id="CHEBI:15377"/>
        <dbReference type="ChEBI" id="CHEBI:15378"/>
        <dbReference type="ChEBI" id="CHEBI:58529"/>
        <dbReference type="ChEBI" id="CHEBI:456215"/>
        <dbReference type="ChEBI" id="CHEBI:456216"/>
        <dbReference type="EC" id="3.6.1.29"/>
    </reaction>
</comment>
<dbReference type="Pfam" id="PF00795">
    <property type="entry name" value="CN_hydrolase"/>
    <property type="match status" value="1"/>
</dbReference>
<dbReference type="Proteomes" id="UP000198287">
    <property type="component" value="Unassembled WGS sequence"/>
</dbReference>
<dbReference type="InterPro" id="IPR036265">
    <property type="entry name" value="HIT-like_sf"/>
</dbReference>
<feature type="binding site" evidence="6">
    <location>
        <position position="1189"/>
    </location>
    <ligand>
        <name>substrate</name>
    </ligand>
</feature>
<dbReference type="GO" id="GO:0047710">
    <property type="term" value="F:bis(5'-adenosyl)-triphosphatase activity"/>
    <property type="evidence" value="ECO:0007669"/>
    <property type="project" value="UniProtKB-EC"/>
</dbReference>
<dbReference type="SUPFAM" id="SSF56317">
    <property type="entry name" value="Carbon-nitrogen hydrolase"/>
    <property type="match status" value="1"/>
</dbReference>
<feature type="domain" description="CN hydrolase" evidence="10">
    <location>
        <begin position="825"/>
        <end position="1092"/>
    </location>
</feature>
<dbReference type="PANTHER" id="PTHR23088:SF27">
    <property type="entry name" value="DEAMINATED GLUTATHIONE AMIDASE"/>
    <property type="match status" value="1"/>
</dbReference>
<dbReference type="Pfam" id="PF01230">
    <property type="entry name" value="HIT"/>
    <property type="match status" value="1"/>
</dbReference>
<accession>A0A226DC32</accession>
<dbReference type="CDD" id="cd07572">
    <property type="entry name" value="nit"/>
    <property type="match status" value="1"/>
</dbReference>
<dbReference type="PROSITE" id="PS01227">
    <property type="entry name" value="UPF0012"/>
    <property type="match status" value="1"/>
</dbReference>
<feature type="domain" description="HIT" evidence="11">
    <location>
        <begin position="1166"/>
        <end position="1271"/>
    </location>
</feature>
<protein>
    <recommendedName>
        <fullName evidence="1">bis(5'-adenosyl)-triphosphatase</fullName>
        <ecNumber evidence="1">3.6.1.29</ecNumber>
    </recommendedName>
</protein>
<evidence type="ECO:0000256" key="2">
    <source>
        <dbReference type="ARBA" id="ARBA00022741"/>
    </source>
</evidence>
<evidence type="ECO:0000256" key="6">
    <source>
        <dbReference type="PIRSR" id="PIRSR639383-2"/>
    </source>
</evidence>
<feature type="site" description="Important for induction of apoptosis" evidence="7">
    <location>
        <position position="1276"/>
    </location>
</feature>
<feature type="short sequence motif" description="Histidine triad motif" evidence="8">
    <location>
        <begin position="1256"/>
        <end position="1260"/>
    </location>
</feature>
<keyword evidence="3" id="KW-0378">Hydrolase</keyword>
<gene>
    <name evidence="12" type="ORF">Fcan01_22581</name>
</gene>
<organism evidence="12 13">
    <name type="scientific">Folsomia candida</name>
    <name type="common">Springtail</name>
    <dbReference type="NCBI Taxonomy" id="158441"/>
    <lineage>
        <taxon>Eukaryota</taxon>
        <taxon>Metazoa</taxon>
        <taxon>Ecdysozoa</taxon>
        <taxon>Arthropoda</taxon>
        <taxon>Hexapoda</taxon>
        <taxon>Collembola</taxon>
        <taxon>Entomobryomorpha</taxon>
        <taxon>Isotomoidea</taxon>
        <taxon>Isotomidae</taxon>
        <taxon>Proisotominae</taxon>
        <taxon>Folsomia</taxon>
    </lineage>
</organism>
<feature type="compositionally biased region" description="Basic and acidic residues" evidence="9">
    <location>
        <begin position="55"/>
        <end position="67"/>
    </location>
</feature>
<feature type="active site" description="Tele-AMP-histidine intermediate" evidence="5">
    <location>
        <position position="1258"/>
    </location>
</feature>
<dbReference type="OrthoDB" id="680339at2759"/>
<dbReference type="PROSITE" id="PS00892">
    <property type="entry name" value="HIT_1"/>
    <property type="match status" value="1"/>
</dbReference>
<feature type="compositionally biased region" description="Polar residues" evidence="9">
    <location>
        <begin position="69"/>
        <end position="86"/>
    </location>
</feature>
<evidence type="ECO:0000259" key="11">
    <source>
        <dbReference type="PROSITE" id="PS51084"/>
    </source>
</evidence>
<dbReference type="InterPro" id="IPR003010">
    <property type="entry name" value="C-N_Hydrolase"/>
</dbReference>
<feature type="binding site" evidence="6">
    <location>
        <position position="1245"/>
    </location>
    <ligand>
        <name>substrate</name>
    </ligand>
</feature>
<evidence type="ECO:0000256" key="8">
    <source>
        <dbReference type="PROSITE-ProRule" id="PRU00464"/>
    </source>
</evidence>
<evidence type="ECO:0000256" key="3">
    <source>
        <dbReference type="ARBA" id="ARBA00022801"/>
    </source>
</evidence>
<comment type="caution">
    <text evidence="12">The sequence shown here is derived from an EMBL/GenBank/DDBJ whole genome shotgun (WGS) entry which is preliminary data.</text>
</comment>
<dbReference type="Gene3D" id="3.30.428.10">
    <property type="entry name" value="HIT-like"/>
    <property type="match status" value="1"/>
</dbReference>
<evidence type="ECO:0000256" key="5">
    <source>
        <dbReference type="PIRSR" id="PIRSR639383-1"/>
    </source>
</evidence>
<evidence type="ECO:0000313" key="12">
    <source>
        <dbReference type="EMBL" id="OXA42690.1"/>
    </source>
</evidence>
<dbReference type="CDD" id="cd01275">
    <property type="entry name" value="FHIT"/>
    <property type="match status" value="1"/>
</dbReference>
<evidence type="ECO:0000259" key="10">
    <source>
        <dbReference type="PROSITE" id="PS50263"/>
    </source>
</evidence>
<dbReference type="InterPro" id="IPR039383">
    <property type="entry name" value="FHIT"/>
</dbReference>
<feature type="binding site" evidence="6">
    <location>
        <begin position="1251"/>
        <end position="1254"/>
    </location>
    <ligand>
        <name>substrate</name>
    </ligand>
</feature>
<proteinExistence type="predicted"/>
<dbReference type="GO" id="GO:0000166">
    <property type="term" value="F:nucleotide binding"/>
    <property type="evidence" value="ECO:0007669"/>
    <property type="project" value="UniProtKB-KW"/>
</dbReference>
<dbReference type="STRING" id="158441.A0A226DC32"/>
<reference evidence="12 13" key="1">
    <citation type="submission" date="2015-12" db="EMBL/GenBank/DDBJ databases">
        <title>The genome of Folsomia candida.</title>
        <authorList>
            <person name="Faddeeva A."/>
            <person name="Derks M.F."/>
            <person name="Anvar Y."/>
            <person name="Smit S."/>
            <person name="Van Straalen N."/>
            <person name="Roelofs D."/>
        </authorList>
    </citation>
    <scope>NUCLEOTIDE SEQUENCE [LARGE SCALE GENOMIC DNA]</scope>
    <source>
        <strain evidence="12 13">VU population</strain>
        <tissue evidence="12">Whole body</tissue>
    </source>
</reference>
<dbReference type="GO" id="GO:0016811">
    <property type="term" value="F:hydrolase activity, acting on carbon-nitrogen (but not peptide) bonds, in linear amides"/>
    <property type="evidence" value="ECO:0007669"/>
    <property type="project" value="InterPro"/>
</dbReference>
<sequence length="1317" mass="150188">MRHPVHYLNPKQVVEDSILVGRRRVILSSSVDLRAHRPSRSNLPLMKILPPPRTKHNEFKEEHDHHQTSSHYPRQGTHSSLIQNNPLAWDGEDANHEQLPDEKASELDDEDDQIEKEVFILKRDFSLRALSVTDRVDGKDHSQVIFPRAAIPSASRQQPASGTSLVLLWARKPSLLPPMSVSEEQIVPTTQPRPYCSSEEWMFLSTGNRRQRTCPQTLALDPDTSADPVTVELILPRGESQSAWNKYPCQHFEPRSSWNKGVNPLDLAMNLLPRGHSDGKVHRLSSPFENFQVDPDYPYGLHFSPGVHSRCELLFESPDPEYAENYEGAALPGPSHRPPTPPFKRHFLYRYNRASILPVPTHYEEGIIRKVNWTRLNPVDEAKFIHQELEERAIDVLKAKEIYEAFRSQSIALGNQYYFEWESRQLEAQRNVWDKYKYNLEAMHYFSQASRFDRGLELNRPKPILILNESVTKLLRNHEETPPQYYDTDVWDDVTVWPFPPTQPRPFFYQGNRAWLWRLRMENGPSFVPGGYFYHLWDVRETGEIYNVQEMEFARLRDFPPPGIDSPEGTPVQKGVMSGIFNQNITPPPEWENFEEKEEADICWPEEDNMADFITGTLCWGRPWTEYFLRGNSSSPESSETCPLCPLPLGCQAYATLFRSRWTEPFGFNDAYAYDPREREAELPRKVNPYNNLFNRRDWYYWFVRRKKIVKWLYIIRQKMAWNEGNFDAINVTFYDVMADWIETDTGWGGHYIALMLGISRRTIMSFLLSSPRSTRPLVQKTGSCCAGRDGGEGGGQKIASVSHLDNVKYKWTSPPAKLLLPNKTKIAVAQMNCTEDKEENLEVAINFIKTAATKHASMIFFPECFDFVGENKAQTLQLAEPLDGFLITRYSELAKQFGIWISLGGFHEHEKDEGERVVPTTGGKADDEGGPCLRNAHLLLNPEGELVSVYRKMHLFNVDIPEKNISLHESSYVRPGDELVLSEVTPIGRIGLGVCYDLRFPEFGMAYRAQGAHVLTYPSAFTVHTGQAHWEPLCRARAIENQCFVIAAAQCGEHNAKRASYGNSVIVDPWGTILAQAEGSNPGLIFAEIDLAHLEKVRQEMPVISHKAPGLLSVLGKDSGLREDEYTAQNALVTNILTAAAPETKSELGLCTIPTTDNSRAATFLFGPIVAKYEIVFLENKNARAFVNRKCIVPGHVLISTKRVAKRLSDLYPEEVADLFLLAQKVEQIMESVHNVTSSTVTLQDGKDAGQTVPHVHIHVVPRKVNDFEDNDSIYKELATHDKGADIAWRKPEEMKDECDRLRAYIRTNFPQFLAP</sequence>
<evidence type="ECO:0000256" key="9">
    <source>
        <dbReference type="SAM" id="MobiDB-lite"/>
    </source>
</evidence>
<dbReference type="PROSITE" id="PS50263">
    <property type="entry name" value="CN_HYDROLASE"/>
    <property type="match status" value="1"/>
</dbReference>
<dbReference type="InterPro" id="IPR011146">
    <property type="entry name" value="HIT-like"/>
</dbReference>
<evidence type="ECO:0000256" key="4">
    <source>
        <dbReference type="ARBA" id="ARBA00047780"/>
    </source>
</evidence>
<feature type="compositionally biased region" description="Basic and acidic residues" evidence="9">
    <location>
        <begin position="93"/>
        <end position="106"/>
    </location>
</feature>